<dbReference type="PANTHER" id="PTHR43649">
    <property type="entry name" value="ARABINOSE-BINDING PROTEIN-RELATED"/>
    <property type="match status" value="1"/>
</dbReference>
<proteinExistence type="predicted"/>
<dbReference type="Pfam" id="PF01547">
    <property type="entry name" value="SBP_bac_1"/>
    <property type="match status" value="1"/>
</dbReference>
<gene>
    <name evidence="1" type="ORF">C1I92_17550</name>
</gene>
<accession>A0A2W2B455</accession>
<dbReference type="Proteomes" id="UP000248764">
    <property type="component" value="Unassembled WGS sequence"/>
</dbReference>
<name>A0A2W2B455_9ACTN</name>
<evidence type="ECO:0000313" key="2">
    <source>
        <dbReference type="Proteomes" id="UP000248764"/>
    </source>
</evidence>
<sequence>MTSHLSIGRRRRAGCRLGVITVAALLAASCGGGDDSASGEPSGAATDAPVTVDVLIPDTSTNIVNPAFEVLTPEFTDRTGTTVEFVNSGGDYGAVEERILAARVAGDLPDAAIISSASIRTYVDAGLAQPFDPLMEADASYDPATAEPALLDFGVYDDQTFGLPLTASWVVMYYNADVFRAAGLDPDDPPATFTELEAAARQIVDSGAAPSGLAFRFADDPNMWRLQNVVASAGGALMNDDQSELTFDDPALTGLVEFLAELAADDVVSLYDSTSIGEAYFRGDVGIVFDASSSARTHAEGAAFEYRIAPYPVLDDGDDRVLLAGGASIVMFTDDPVRQQGVWEAVRELIGPAGGTAYEEEQGGGVVVLDKSANAAVADEHAALALTAGDVADFAPMFQFPGRSAQEIWSILGDEILAALQSGKDPAQALADAEDAAGSLLP</sequence>
<dbReference type="SUPFAM" id="SSF53850">
    <property type="entry name" value="Periplasmic binding protein-like II"/>
    <property type="match status" value="1"/>
</dbReference>
<dbReference type="PANTHER" id="PTHR43649:SF12">
    <property type="entry name" value="DIACETYLCHITOBIOSE BINDING PROTEIN DASA"/>
    <property type="match status" value="1"/>
</dbReference>
<dbReference type="EMBL" id="POTW01000042">
    <property type="protein sequence ID" value="PZF82211.1"/>
    <property type="molecule type" value="Genomic_DNA"/>
</dbReference>
<protein>
    <recommendedName>
        <fullName evidence="3">ABC transporter substrate-binding protein</fullName>
    </recommendedName>
</protein>
<dbReference type="Gene3D" id="3.40.190.10">
    <property type="entry name" value="Periplasmic binding protein-like II"/>
    <property type="match status" value="1"/>
</dbReference>
<comment type="caution">
    <text evidence="1">The sequence shown here is derived from an EMBL/GenBank/DDBJ whole genome shotgun (WGS) entry which is preliminary data.</text>
</comment>
<dbReference type="AlphaFoldDB" id="A0A2W2B455"/>
<dbReference type="InterPro" id="IPR006059">
    <property type="entry name" value="SBP"/>
</dbReference>
<reference evidence="1 2" key="1">
    <citation type="submission" date="2018-01" db="EMBL/GenBank/DDBJ databases">
        <title>Draft genome sequence of Jiangella sp. GTF31.</title>
        <authorList>
            <person name="Sahin N."/>
            <person name="Ay H."/>
            <person name="Saygin H."/>
        </authorList>
    </citation>
    <scope>NUCLEOTIDE SEQUENCE [LARGE SCALE GENOMIC DNA]</scope>
    <source>
        <strain evidence="1 2">GTF31</strain>
    </source>
</reference>
<dbReference type="InterPro" id="IPR050490">
    <property type="entry name" value="Bact_solute-bd_prot1"/>
</dbReference>
<evidence type="ECO:0000313" key="1">
    <source>
        <dbReference type="EMBL" id="PZF82211.1"/>
    </source>
</evidence>
<dbReference type="RefSeq" id="WP_111255949.1">
    <property type="nucleotide sequence ID" value="NZ_POTW01000042.1"/>
</dbReference>
<keyword evidence="2" id="KW-1185">Reference proteome</keyword>
<evidence type="ECO:0008006" key="3">
    <source>
        <dbReference type="Google" id="ProtNLM"/>
    </source>
</evidence>
<organism evidence="1 2">
    <name type="scientific">Jiangella anatolica</name>
    <dbReference type="NCBI Taxonomy" id="2670374"/>
    <lineage>
        <taxon>Bacteria</taxon>
        <taxon>Bacillati</taxon>
        <taxon>Actinomycetota</taxon>
        <taxon>Actinomycetes</taxon>
        <taxon>Jiangellales</taxon>
        <taxon>Jiangellaceae</taxon>
        <taxon>Jiangella</taxon>
    </lineage>
</organism>